<dbReference type="InterPro" id="IPR051120">
    <property type="entry name" value="ABC_AA/LPS_Transport"/>
</dbReference>
<dbReference type="AlphaFoldDB" id="A0A2L1UKJ9"/>
<dbReference type="PROSITE" id="PS00211">
    <property type="entry name" value="ABC_TRANSPORTER_1"/>
    <property type="match status" value="1"/>
</dbReference>
<keyword evidence="1" id="KW-0813">Transport</keyword>
<evidence type="ECO:0000256" key="2">
    <source>
        <dbReference type="ARBA" id="ARBA00022741"/>
    </source>
</evidence>
<reference evidence="6" key="1">
    <citation type="submission" date="2017-01" db="EMBL/GenBank/DDBJ databases">
        <title>Genome sequence of Rouxiella sp. ERMR1:05.</title>
        <authorList>
            <person name="Kumar R."/>
            <person name="Singh D."/>
            <person name="Kumar S."/>
        </authorList>
    </citation>
    <scope>NUCLEOTIDE SEQUENCE [LARGE SCALE GENOMIC DNA]</scope>
    <source>
        <strain evidence="6">ERMR1:05</strain>
    </source>
</reference>
<evidence type="ECO:0000256" key="3">
    <source>
        <dbReference type="ARBA" id="ARBA00022840"/>
    </source>
</evidence>
<dbReference type="RefSeq" id="WP_104921023.1">
    <property type="nucleotide sequence ID" value="NZ_CP019062.1"/>
</dbReference>
<dbReference type="InterPro" id="IPR027417">
    <property type="entry name" value="P-loop_NTPase"/>
</dbReference>
<dbReference type="InterPro" id="IPR003593">
    <property type="entry name" value="AAA+_ATPase"/>
</dbReference>
<dbReference type="PROSITE" id="PS50893">
    <property type="entry name" value="ABC_TRANSPORTER_2"/>
    <property type="match status" value="1"/>
</dbReference>
<dbReference type="SUPFAM" id="SSF52540">
    <property type="entry name" value="P-loop containing nucleoside triphosphate hydrolases"/>
    <property type="match status" value="1"/>
</dbReference>
<dbReference type="Proteomes" id="UP000239197">
    <property type="component" value="Chromosome"/>
</dbReference>
<organism evidence="5 6">
    <name type="scientific">Rahnella sikkimica</name>
    <dbReference type="NCBI Taxonomy" id="1805933"/>
    <lineage>
        <taxon>Bacteria</taxon>
        <taxon>Pseudomonadati</taxon>
        <taxon>Pseudomonadota</taxon>
        <taxon>Gammaproteobacteria</taxon>
        <taxon>Enterobacterales</taxon>
        <taxon>Yersiniaceae</taxon>
        <taxon>Rahnella</taxon>
    </lineage>
</organism>
<dbReference type="GO" id="GO:0005886">
    <property type="term" value="C:plasma membrane"/>
    <property type="evidence" value="ECO:0007669"/>
    <property type="project" value="TreeGrafter"/>
</dbReference>
<evidence type="ECO:0000313" key="6">
    <source>
        <dbReference type="Proteomes" id="UP000239197"/>
    </source>
</evidence>
<dbReference type="EMBL" id="CP019062">
    <property type="protein sequence ID" value="AVF33442.1"/>
    <property type="molecule type" value="Genomic_DNA"/>
</dbReference>
<proteinExistence type="predicted"/>
<dbReference type="Gene3D" id="3.40.50.300">
    <property type="entry name" value="P-loop containing nucleotide triphosphate hydrolases"/>
    <property type="match status" value="1"/>
</dbReference>
<dbReference type="InterPro" id="IPR003439">
    <property type="entry name" value="ABC_transporter-like_ATP-bd"/>
</dbReference>
<keyword evidence="6" id="KW-1185">Reference proteome</keyword>
<keyword evidence="3 5" id="KW-0067">ATP-binding</keyword>
<name>A0A2L1UKJ9_9GAMM</name>
<evidence type="ECO:0000313" key="5">
    <source>
        <dbReference type="EMBL" id="AVF33442.1"/>
    </source>
</evidence>
<dbReference type="SMART" id="SM00382">
    <property type="entry name" value="AAA"/>
    <property type="match status" value="1"/>
</dbReference>
<dbReference type="GO" id="GO:0016887">
    <property type="term" value="F:ATP hydrolysis activity"/>
    <property type="evidence" value="ECO:0007669"/>
    <property type="project" value="InterPro"/>
</dbReference>
<dbReference type="PANTHER" id="PTHR45772">
    <property type="entry name" value="CONSERVED COMPONENT OF ABC TRANSPORTER FOR NATURAL AMINO ACIDS-RELATED"/>
    <property type="match status" value="1"/>
</dbReference>
<keyword evidence="2" id="KW-0547">Nucleotide-binding</keyword>
<sequence length="259" mass="27636">MTHLLSVNGISKAFGGNQVLKSVTFDLQKGEILGLLGPNGSGKSTLLNAISGFTAVDSGTVTVGDKRIDKMPPHKIISAGIARTFQLPAMPAKMTVMEVVMTAGTRHHGLWDGLLSLPSGRQAEKEDHQKASGLLETLLLTKVRDLPAAALSGGQKKLLGIACALMGDPAILMLDEPMAGVHPNLRQELAETLKTLSRTGISLIIIEHDMHFIKSLCERCIVLDRGHIVASCHPDELSKNQDVVDAYLGRGSRALKEAV</sequence>
<protein>
    <submittedName>
        <fullName evidence="5">ABC transporter ATP-binding protein</fullName>
    </submittedName>
</protein>
<gene>
    <name evidence="5" type="ORF">BV494_00200</name>
</gene>
<dbReference type="InterPro" id="IPR017871">
    <property type="entry name" value="ABC_transporter-like_CS"/>
</dbReference>
<evidence type="ECO:0000256" key="1">
    <source>
        <dbReference type="ARBA" id="ARBA00022448"/>
    </source>
</evidence>
<dbReference type="OrthoDB" id="9805514at2"/>
<dbReference type="GO" id="GO:0005524">
    <property type="term" value="F:ATP binding"/>
    <property type="evidence" value="ECO:0007669"/>
    <property type="project" value="UniProtKB-KW"/>
</dbReference>
<evidence type="ECO:0000259" key="4">
    <source>
        <dbReference type="PROSITE" id="PS50893"/>
    </source>
</evidence>
<dbReference type="Pfam" id="PF00005">
    <property type="entry name" value="ABC_tran"/>
    <property type="match status" value="1"/>
</dbReference>
<dbReference type="KEGG" id="rox:BV494_00200"/>
<dbReference type="CDD" id="cd03219">
    <property type="entry name" value="ABC_Mj1267_LivG_branched"/>
    <property type="match status" value="1"/>
</dbReference>
<accession>A0A2L1UKJ9</accession>
<feature type="domain" description="ABC transporter" evidence="4">
    <location>
        <begin position="5"/>
        <end position="250"/>
    </location>
</feature>